<evidence type="ECO:0000313" key="2">
    <source>
        <dbReference type="Proteomes" id="UP000789375"/>
    </source>
</evidence>
<dbReference type="Proteomes" id="UP000789375">
    <property type="component" value="Unassembled WGS sequence"/>
</dbReference>
<proteinExistence type="predicted"/>
<sequence>ETSNDDDDDDDEVNIRNQFKLAELERQKNPFPVVPFSESNSRPLTSRLLPTITLHTSAGGYQTIQYDLEISDDL</sequence>
<organism evidence="1 2">
    <name type="scientific">Funneliformis mosseae</name>
    <name type="common">Endomycorrhizal fungus</name>
    <name type="synonym">Glomus mosseae</name>
    <dbReference type="NCBI Taxonomy" id="27381"/>
    <lineage>
        <taxon>Eukaryota</taxon>
        <taxon>Fungi</taxon>
        <taxon>Fungi incertae sedis</taxon>
        <taxon>Mucoromycota</taxon>
        <taxon>Glomeromycotina</taxon>
        <taxon>Glomeromycetes</taxon>
        <taxon>Glomerales</taxon>
        <taxon>Glomeraceae</taxon>
        <taxon>Funneliformis</taxon>
    </lineage>
</organism>
<evidence type="ECO:0000313" key="1">
    <source>
        <dbReference type="EMBL" id="CAG8682806.1"/>
    </source>
</evidence>
<dbReference type="AlphaFoldDB" id="A0A9N9HKM6"/>
<protein>
    <submittedName>
        <fullName evidence="1">1337_t:CDS:1</fullName>
    </submittedName>
</protein>
<accession>A0A9N9HKM6</accession>
<dbReference type="EMBL" id="CAJVPP010006917">
    <property type="protein sequence ID" value="CAG8682806.1"/>
    <property type="molecule type" value="Genomic_DNA"/>
</dbReference>
<comment type="caution">
    <text evidence="1">The sequence shown here is derived from an EMBL/GenBank/DDBJ whole genome shotgun (WGS) entry which is preliminary data.</text>
</comment>
<reference evidence="1" key="1">
    <citation type="submission" date="2021-06" db="EMBL/GenBank/DDBJ databases">
        <authorList>
            <person name="Kallberg Y."/>
            <person name="Tangrot J."/>
            <person name="Rosling A."/>
        </authorList>
    </citation>
    <scope>NUCLEOTIDE SEQUENCE</scope>
    <source>
        <strain evidence="1">87-6 pot B 2015</strain>
    </source>
</reference>
<keyword evidence="2" id="KW-1185">Reference proteome</keyword>
<gene>
    <name evidence="1" type="ORF">FMOSSE_LOCUS12978</name>
</gene>
<name>A0A9N9HKM6_FUNMO</name>
<feature type="non-terminal residue" evidence="1">
    <location>
        <position position="1"/>
    </location>
</feature>